<dbReference type="Proteomes" id="UP000811545">
    <property type="component" value="Unassembled WGS sequence"/>
</dbReference>
<dbReference type="Gene3D" id="3.40.630.30">
    <property type="match status" value="1"/>
</dbReference>
<dbReference type="InterPro" id="IPR000182">
    <property type="entry name" value="GNAT_dom"/>
</dbReference>
<dbReference type="GO" id="GO:0016747">
    <property type="term" value="F:acyltransferase activity, transferring groups other than amino-acyl groups"/>
    <property type="evidence" value="ECO:0007669"/>
    <property type="project" value="InterPro"/>
</dbReference>
<proteinExistence type="predicted"/>
<dbReference type="AlphaFoldDB" id="A0A9E2F592"/>
<reference evidence="2 3" key="1">
    <citation type="journal article" date="2021" name="bioRxiv">
        <title>Unique metabolic strategies in Hadean analogues reveal hints for primordial physiology.</title>
        <authorList>
            <person name="Nobu M.K."/>
            <person name="Nakai R."/>
            <person name="Tamazawa S."/>
            <person name="Mori H."/>
            <person name="Toyoda A."/>
            <person name="Ijiri A."/>
            <person name="Suzuki S."/>
            <person name="Kurokawa K."/>
            <person name="Kamagata Y."/>
            <person name="Tamaki H."/>
        </authorList>
    </citation>
    <scope>NUCLEOTIDE SEQUENCE [LARGE SCALE GENOMIC DNA]</scope>
    <source>
        <strain evidence="2">BS525</strain>
    </source>
</reference>
<dbReference type="PROSITE" id="PS51186">
    <property type="entry name" value="GNAT"/>
    <property type="match status" value="1"/>
</dbReference>
<dbReference type="EMBL" id="QLTW01000242">
    <property type="protein sequence ID" value="MBT9145961.1"/>
    <property type="molecule type" value="Genomic_DNA"/>
</dbReference>
<dbReference type="CDD" id="cd04301">
    <property type="entry name" value="NAT_SF"/>
    <property type="match status" value="1"/>
</dbReference>
<dbReference type="SUPFAM" id="SSF55729">
    <property type="entry name" value="Acyl-CoA N-acyltransferases (Nat)"/>
    <property type="match status" value="1"/>
</dbReference>
<protein>
    <recommendedName>
        <fullName evidence="1">N-acetyltransferase domain-containing protein</fullName>
    </recommendedName>
</protein>
<dbReference type="Pfam" id="PF00583">
    <property type="entry name" value="Acetyltransf_1"/>
    <property type="match status" value="1"/>
</dbReference>
<feature type="domain" description="N-acetyltransferase" evidence="1">
    <location>
        <begin position="1"/>
        <end position="153"/>
    </location>
</feature>
<accession>A0A9E2F592</accession>
<gene>
    <name evidence="2" type="ORF">DDT42_01840</name>
</gene>
<name>A0A9E2F592_PSYF1</name>
<dbReference type="InterPro" id="IPR016181">
    <property type="entry name" value="Acyl_CoA_acyltransferase"/>
</dbReference>
<evidence type="ECO:0000313" key="3">
    <source>
        <dbReference type="Proteomes" id="UP000811545"/>
    </source>
</evidence>
<sequence>MEVKVIKDKTYELFDFCSPNQVVREESSRFFDSKLIEGWIGIGVFEEKELKAMAQVVPLEKSLLALEGEDLYMLNCYWVKPGEEGKGYGEALMEKILEITRDRKGVVAWGAEGWMPPSFFEKYGFEFLENWDNAKLFLKKYTPDAYVKIINTGFKPLKGEGKVIVEAVYSPQCPYIVANYEEAISKALEFSPQVLVLKHIILNREQALEFGSENFYIDGESLFFGPIEINKLETILKEKVENLKTSGC</sequence>
<evidence type="ECO:0000313" key="2">
    <source>
        <dbReference type="EMBL" id="MBT9145961.1"/>
    </source>
</evidence>
<evidence type="ECO:0000259" key="1">
    <source>
        <dbReference type="PROSITE" id="PS51186"/>
    </source>
</evidence>
<organism evidence="2 3">
    <name type="scientific">Psychracetigena formicireducens</name>
    <dbReference type="NCBI Taxonomy" id="2986056"/>
    <lineage>
        <taxon>Bacteria</taxon>
        <taxon>Bacillati</taxon>
        <taxon>Candidatus Lithacetigenota</taxon>
        <taxon>Candidatus Psychracetigena</taxon>
    </lineage>
</organism>
<comment type="caution">
    <text evidence="2">The sequence shown here is derived from an EMBL/GenBank/DDBJ whole genome shotgun (WGS) entry which is preliminary data.</text>
</comment>